<dbReference type="EMBL" id="PXYG01000003">
    <property type="protein sequence ID" value="PSJ45635.1"/>
    <property type="molecule type" value="Genomic_DNA"/>
</dbReference>
<dbReference type="OrthoDB" id="8480939at2"/>
<dbReference type="PROSITE" id="PS51257">
    <property type="entry name" value="PROKAR_LIPOPROTEIN"/>
    <property type="match status" value="1"/>
</dbReference>
<evidence type="ECO:0000313" key="3">
    <source>
        <dbReference type="Proteomes" id="UP000240243"/>
    </source>
</evidence>
<keyword evidence="3" id="KW-1185">Reference proteome</keyword>
<protein>
    <submittedName>
        <fullName evidence="2">Uncharacterized protein</fullName>
    </submittedName>
</protein>
<accession>A0A2P7R5Y9</accession>
<evidence type="ECO:0000256" key="1">
    <source>
        <dbReference type="SAM" id="SignalP"/>
    </source>
</evidence>
<comment type="caution">
    <text evidence="2">The sequence shown here is derived from an EMBL/GenBank/DDBJ whole genome shotgun (WGS) entry which is preliminary data.</text>
</comment>
<reference evidence="2 3" key="1">
    <citation type="submission" date="2018-03" db="EMBL/GenBank/DDBJ databases">
        <title>The draft genome of Zobellella sp. 59N8.</title>
        <authorList>
            <person name="Liu L."/>
            <person name="Li L."/>
            <person name="Zhang X."/>
            <person name="Liang L."/>
            <person name="Wang T."/>
        </authorList>
    </citation>
    <scope>NUCLEOTIDE SEQUENCE [LARGE SCALE GENOMIC DNA]</scope>
    <source>
        <strain evidence="2 3">59N8</strain>
    </source>
</reference>
<dbReference type="AlphaFoldDB" id="A0A2P7R5Y9"/>
<name>A0A2P7R5Y9_9GAMM</name>
<feature type="signal peptide" evidence="1">
    <location>
        <begin position="1"/>
        <end position="22"/>
    </location>
</feature>
<dbReference type="Proteomes" id="UP000240243">
    <property type="component" value="Unassembled WGS sequence"/>
</dbReference>
<dbReference type="RefSeq" id="WP_106729499.1">
    <property type="nucleotide sequence ID" value="NZ_PXYG01000003.1"/>
</dbReference>
<evidence type="ECO:0000313" key="2">
    <source>
        <dbReference type="EMBL" id="PSJ45635.1"/>
    </source>
</evidence>
<gene>
    <name evidence="2" type="ORF">C7H85_09635</name>
</gene>
<organism evidence="2 3">
    <name type="scientific">Zobellella endophytica</name>
    <dbReference type="NCBI Taxonomy" id="2116700"/>
    <lineage>
        <taxon>Bacteria</taxon>
        <taxon>Pseudomonadati</taxon>
        <taxon>Pseudomonadota</taxon>
        <taxon>Gammaproteobacteria</taxon>
        <taxon>Aeromonadales</taxon>
        <taxon>Aeromonadaceae</taxon>
        <taxon>Zobellella</taxon>
    </lineage>
</organism>
<proteinExistence type="predicted"/>
<sequence length="82" mass="8334">MRKVVSALLAGVLALASGAALASSCPAHMAAIDAKLAENPMLSAEDAAKVAELRAEGEAKHNAGEHAESMRLLAEAEQILGI</sequence>
<feature type="chain" id="PRO_5015173745" evidence="1">
    <location>
        <begin position="23"/>
        <end position="82"/>
    </location>
</feature>
<keyword evidence="1" id="KW-0732">Signal</keyword>